<feature type="compositionally biased region" description="Polar residues" evidence="1">
    <location>
        <begin position="120"/>
        <end position="145"/>
    </location>
</feature>
<accession>A0ABR1C537</accession>
<comment type="caution">
    <text evidence="2">The sequence shown here is derived from an EMBL/GenBank/DDBJ whole genome shotgun (WGS) entry which is preliminary data.</text>
</comment>
<feature type="compositionally biased region" description="Basic and acidic residues" evidence="1">
    <location>
        <begin position="761"/>
        <end position="781"/>
    </location>
</feature>
<keyword evidence="3" id="KW-1185">Reference proteome</keyword>
<protein>
    <submittedName>
        <fullName evidence="2">Uncharacterized protein</fullName>
    </submittedName>
</protein>
<evidence type="ECO:0000256" key="1">
    <source>
        <dbReference type="SAM" id="MobiDB-lite"/>
    </source>
</evidence>
<feature type="region of interest" description="Disordered" evidence="1">
    <location>
        <begin position="1997"/>
        <end position="2020"/>
    </location>
</feature>
<dbReference type="Proteomes" id="UP001303046">
    <property type="component" value="Unassembled WGS sequence"/>
</dbReference>
<dbReference type="EMBL" id="JAVFWL010000002">
    <property type="protein sequence ID" value="KAK6733126.1"/>
    <property type="molecule type" value="Genomic_DNA"/>
</dbReference>
<dbReference type="PANTHER" id="PTHR46541:SF1">
    <property type="entry name" value="ZINC FINGER PROTEIN AEBP2"/>
    <property type="match status" value="1"/>
</dbReference>
<feature type="compositionally biased region" description="Low complexity" evidence="1">
    <location>
        <begin position="149"/>
        <end position="168"/>
    </location>
</feature>
<feature type="compositionally biased region" description="Basic residues" evidence="1">
    <location>
        <begin position="225"/>
        <end position="238"/>
    </location>
</feature>
<evidence type="ECO:0000313" key="3">
    <source>
        <dbReference type="Proteomes" id="UP001303046"/>
    </source>
</evidence>
<gene>
    <name evidence="2" type="primary">Necator_chrII.g4888</name>
    <name evidence="2" type="ORF">RB195_017096</name>
</gene>
<name>A0ABR1C537_NECAM</name>
<feature type="compositionally biased region" description="Polar residues" evidence="1">
    <location>
        <begin position="1997"/>
        <end position="2017"/>
    </location>
</feature>
<feature type="compositionally biased region" description="Basic residues" evidence="1">
    <location>
        <begin position="346"/>
        <end position="359"/>
    </location>
</feature>
<feature type="compositionally biased region" description="Basic and acidic residues" evidence="1">
    <location>
        <begin position="1035"/>
        <end position="1052"/>
    </location>
</feature>
<feature type="compositionally biased region" description="Basic and acidic residues" evidence="1">
    <location>
        <begin position="958"/>
        <end position="988"/>
    </location>
</feature>
<dbReference type="PANTHER" id="PTHR46541">
    <property type="entry name" value="ZINC FINGER PROTEIN AEBP2"/>
    <property type="match status" value="1"/>
</dbReference>
<feature type="region of interest" description="Disordered" evidence="1">
    <location>
        <begin position="1908"/>
        <end position="1934"/>
    </location>
</feature>
<feature type="region of interest" description="Disordered" evidence="1">
    <location>
        <begin position="640"/>
        <end position="660"/>
    </location>
</feature>
<feature type="compositionally biased region" description="Low complexity" evidence="1">
    <location>
        <begin position="180"/>
        <end position="204"/>
    </location>
</feature>
<feature type="compositionally biased region" description="Gly residues" evidence="1">
    <location>
        <begin position="1"/>
        <end position="10"/>
    </location>
</feature>
<dbReference type="InterPro" id="IPR052130">
    <property type="entry name" value="AEBP2/jing_C2H2-ZnF"/>
</dbReference>
<organism evidence="2 3">
    <name type="scientific">Necator americanus</name>
    <name type="common">Human hookworm</name>
    <dbReference type="NCBI Taxonomy" id="51031"/>
    <lineage>
        <taxon>Eukaryota</taxon>
        <taxon>Metazoa</taxon>
        <taxon>Ecdysozoa</taxon>
        <taxon>Nematoda</taxon>
        <taxon>Chromadorea</taxon>
        <taxon>Rhabditida</taxon>
        <taxon>Rhabditina</taxon>
        <taxon>Rhabditomorpha</taxon>
        <taxon>Strongyloidea</taxon>
        <taxon>Ancylostomatidae</taxon>
        <taxon>Bunostominae</taxon>
        <taxon>Necator</taxon>
    </lineage>
</organism>
<feature type="compositionally biased region" description="Basic and acidic residues" evidence="1">
    <location>
        <begin position="73"/>
        <end position="82"/>
    </location>
</feature>
<feature type="region of interest" description="Disordered" evidence="1">
    <location>
        <begin position="2079"/>
        <end position="2107"/>
    </location>
</feature>
<feature type="region of interest" description="Disordered" evidence="1">
    <location>
        <begin position="341"/>
        <end position="363"/>
    </location>
</feature>
<reference evidence="2 3" key="1">
    <citation type="submission" date="2023-08" db="EMBL/GenBank/DDBJ databases">
        <title>A Necator americanus chromosomal reference genome.</title>
        <authorList>
            <person name="Ilik V."/>
            <person name="Petrzelkova K.J."/>
            <person name="Pardy F."/>
            <person name="Fuh T."/>
            <person name="Niatou-Singa F.S."/>
            <person name="Gouil Q."/>
            <person name="Baker L."/>
            <person name="Ritchie M.E."/>
            <person name="Jex A.R."/>
            <person name="Gazzola D."/>
            <person name="Li H."/>
            <person name="Toshio Fujiwara R."/>
            <person name="Zhan B."/>
            <person name="Aroian R.V."/>
            <person name="Pafco B."/>
            <person name="Schwarz E.M."/>
        </authorList>
    </citation>
    <scope>NUCLEOTIDE SEQUENCE [LARGE SCALE GENOMIC DNA]</scope>
    <source>
        <strain evidence="2 3">Aroian</strain>
        <tissue evidence="2">Whole animal</tissue>
    </source>
</reference>
<feature type="region of interest" description="Disordered" evidence="1">
    <location>
        <begin position="1"/>
        <end position="273"/>
    </location>
</feature>
<feature type="compositionally biased region" description="Basic and acidic residues" evidence="1">
    <location>
        <begin position="19"/>
        <end position="30"/>
    </location>
</feature>
<evidence type="ECO:0000313" key="2">
    <source>
        <dbReference type="EMBL" id="KAK6733126.1"/>
    </source>
</evidence>
<proteinExistence type="predicted"/>
<sequence>METNGKGGVTPGTPAAESDVDKRRVQELKAKGKLFGKSALEVKSNESEQRNDHEDVSADDETDLPTAQVPRSDNADTAREPGTEGTTSGDSGTTKSDQTSGNQDMTSDATSTPKTTTMDQTTGETSVTSNSGVQNIVTTRSSASAKTRGGQTATLTTSGSSATTDSVAYSEKRRDTPMFSSSLSYKPSTSSSSSEGDESVPSSKSRSKKKKSKKSKSNKSGMKSGKGKLRTFFKKKKTSQTPGRREKRAKHEEAPPPAVDAEQPVGAATAATEQLHDSLPERVAASGMIAEAPVAVATRDNIAETNENAGMAVKTSDGMAAQLNMDSQPGNAYDATAGLQTAVTHTPKRTPSRSRRRSLSRSASRLQISQGCNLVTPLFIRSFQSVRVEPDTDEILITTNVVLHSSGLTVEERKAELDNLIQVRPAVVNVKTMDDDGYQEEKTTQNVLIGKSMIVVERKSTLLRSEQDSGLRTNDTRRYDRICEAKMGPSPDLDPKAEKATGILNVIAENGTSMEGDIYHKTERIVFMIGGVAFSLNDIKTLPSRCEQTASQKSNVKFDERIFADQNSITIDRDTVISANGGALWEMPDTFFVEEKRSYDYQSTYSDGSLVWTNAVPPLKEEETQRSDAILTIEPNLDTAKEPSARKPLPKGMTTDESGREEVYKPKELGSFHEVLTRETEVQKDEKPIASAVVEKHKVTMSSKEDTESSKGKLVSTETRIATKDGTSSKTRIVKEITTIDKLFIEKESITRIKRVGKEGEGSQKQVQEKREFVKEERAVEEPEQFTKPGESLATAKEIERPKVTVQEQQVSTTGEPEKQQRVVKETNIFEKHVSEKEIIESLTTAKEPDGTKVAVQEQQVSTTGEPKKQQRVVKETNIFEKHVSEKEIIESLTTAKEPDGTKVAVQEQQVSTAREPEKQQRVAKETNISEKHESLTAAKEPDGTKVAVQEQQVSTAREPEKQQRVVKETNIYEKHVSEKEIRTDSAESKPASVGHVSRVEERTGSGIRSVSKETKVIEKHIIEKVTTEVYDSSGEPRSKKVKEEKKEEVLSTAKEPEKIEIPEKKPILEEIVWEKWNICPAAVAEKIGTRRDCESMDLIPVDQKIPQEVELIPIEEEVFAEIVKEEPTPAIETRDQKEPEMIELIPIEEEKYCDTVKTETSCSYVDQNLQNGPRKADLISTDEKVISECINQSLITGEQVPLNVPQAAELIPIAYSQNHDYICVQLPPEAEQVRLKSPQTMDLIPYEGCESREIVPECVIPEIEQRPKVELHEVHLIPIDDEEIHERDKVQSPVACEQKPLKEKSTVELIPIGDEELCEVVQETLPNIVQVCAFEKGPLKVDLIAIEEEEFYEIIKGEEPQITEGHNNEPQKSDLIPIEEEEEVYKPVQGIMPTVDQIPTKKPTSVDLIPVTDKEIEDHYSIRSPAAREQRPPVEPQVVELRPIDHREISQYLSETQATVEEIPPKELTNVDLIPVADKEIGDYYDTRSPAAREQKPSVELQEVELTPFDHLEISDSLPVTQPTIEQIGPRQPEVVDLILVPEEEVADQYYVYPSAVPEQICSRQPEVVELMPIPDGTVCEEVPVAQPAIEQVCPKQSEVVELILVPEEEVIDQCCVYPSAVPEQIYSRQPEVVELMPIPDGTVCEEVPVAQPTVEQVCPKQSEVVELILVPEEEVIDQCCVYPSAVPEQIYSRQPEAVELIPIPDETVCEEVPVTNPTVEQISSKQPGVVDLIVVPEEKVIDESSEYPFTVVELIYMRKPKAVELIPIPDETVCEEVPVTNPTVEEICVKRSGTVDSILVPDKEVVDQYHVCPPAVSEQICPKPLEKLTLIEEPSVQVEKPKDVCTAKEPEKTVTTIIKETKIFEAHIIERQITEVDNSCTKTQNEKSERLKKVKTIEEDLRTAKETEKPTQIVSVRESTKDSASSANESVSKETVIREKHVFEKIVREVEDSGPPKEVLSTAKEAEKSQISSEHLKEVKNIEEDVHTAKEIEKPTQTVSVSESGKESLNTARQSVSKETRIVEKHVFEKTVKVSSKALGYKFGERLSTRGDGLPVSAESGLMHDILVSRTAKSLQSSDWEVQGRREESPDSGGKPGTVAPGRTGLQESYRLPKRKRTRITICTYNARTLASEAAIEDLMMQAKKIKYDVIRLTETRRRHLRNEVVEELFLGKRKKERKKRGVGGVGVLVNTSMAKNIDSFK</sequence>
<feature type="region of interest" description="Disordered" evidence="1">
    <location>
        <begin position="850"/>
        <end position="872"/>
    </location>
</feature>
<feature type="region of interest" description="Disordered" evidence="1">
    <location>
        <begin position="900"/>
        <end position="1008"/>
    </location>
</feature>
<feature type="region of interest" description="Disordered" evidence="1">
    <location>
        <begin position="761"/>
        <end position="820"/>
    </location>
</feature>
<feature type="compositionally biased region" description="Basic and acidic residues" evidence="1">
    <location>
        <begin position="43"/>
        <end position="56"/>
    </location>
</feature>
<feature type="compositionally biased region" description="Low complexity" evidence="1">
    <location>
        <begin position="83"/>
        <end position="119"/>
    </location>
</feature>
<feature type="compositionally biased region" description="Basic and acidic residues" evidence="1">
    <location>
        <begin position="915"/>
        <end position="944"/>
    </location>
</feature>
<feature type="region of interest" description="Disordered" evidence="1">
    <location>
        <begin position="1031"/>
        <end position="1052"/>
    </location>
</feature>
<feature type="compositionally biased region" description="Polar residues" evidence="1">
    <location>
        <begin position="806"/>
        <end position="815"/>
    </location>
</feature>
<feature type="compositionally biased region" description="Basic residues" evidence="1">
    <location>
        <begin position="205"/>
        <end position="217"/>
    </location>
</feature>